<dbReference type="OrthoDB" id="9812260at2"/>
<feature type="transmembrane region" description="Helical" evidence="3">
    <location>
        <begin position="18"/>
        <end position="40"/>
    </location>
</feature>
<dbReference type="InterPro" id="IPR029151">
    <property type="entry name" value="Sensor-like_sf"/>
</dbReference>
<dbReference type="Gene3D" id="3.30.450.20">
    <property type="entry name" value="PAS domain"/>
    <property type="match status" value="2"/>
</dbReference>
<protein>
    <recommendedName>
        <fullName evidence="1">diguanylate cyclase</fullName>
        <ecNumber evidence="1">2.7.7.65</ecNumber>
    </recommendedName>
</protein>
<evidence type="ECO:0000256" key="3">
    <source>
        <dbReference type="SAM" id="Phobius"/>
    </source>
</evidence>
<gene>
    <name evidence="5" type="ORF">MGN01_46630</name>
</gene>
<dbReference type="GO" id="GO:0005886">
    <property type="term" value="C:plasma membrane"/>
    <property type="evidence" value="ECO:0007669"/>
    <property type="project" value="TreeGrafter"/>
</dbReference>
<dbReference type="AlphaFoldDB" id="A0A512JS81"/>
<evidence type="ECO:0000256" key="1">
    <source>
        <dbReference type="ARBA" id="ARBA00012528"/>
    </source>
</evidence>
<dbReference type="CDD" id="cd12914">
    <property type="entry name" value="PDC1_DGC_like"/>
    <property type="match status" value="1"/>
</dbReference>
<dbReference type="SUPFAM" id="SSF103190">
    <property type="entry name" value="Sensory domain-like"/>
    <property type="match status" value="1"/>
</dbReference>
<keyword evidence="3" id="KW-1133">Transmembrane helix</keyword>
<comment type="caution">
    <text evidence="5">The sequence shown here is derived from an EMBL/GenBank/DDBJ whole genome shotgun (WGS) entry which is preliminary data.</text>
</comment>
<dbReference type="GO" id="GO:0052621">
    <property type="term" value="F:diguanylate cyclase activity"/>
    <property type="evidence" value="ECO:0007669"/>
    <property type="project" value="UniProtKB-EC"/>
</dbReference>
<evidence type="ECO:0000313" key="5">
    <source>
        <dbReference type="EMBL" id="GEP12818.1"/>
    </source>
</evidence>
<reference evidence="5 6" key="1">
    <citation type="submission" date="2019-07" db="EMBL/GenBank/DDBJ databases">
        <title>Whole genome shotgun sequence of Methylobacterium gnaphalii NBRC 107716.</title>
        <authorList>
            <person name="Hosoyama A."/>
            <person name="Uohara A."/>
            <person name="Ohji S."/>
            <person name="Ichikawa N."/>
        </authorList>
    </citation>
    <scope>NUCLEOTIDE SEQUENCE [LARGE SCALE GENOMIC DNA]</scope>
    <source>
        <strain evidence="5 6">NBRC 107716</strain>
    </source>
</reference>
<dbReference type="GO" id="GO:0043709">
    <property type="term" value="P:cell adhesion involved in single-species biofilm formation"/>
    <property type="evidence" value="ECO:0007669"/>
    <property type="project" value="TreeGrafter"/>
</dbReference>
<name>A0A512JS81_9HYPH</name>
<keyword evidence="3" id="KW-0472">Membrane</keyword>
<dbReference type="InterPro" id="IPR043128">
    <property type="entry name" value="Rev_trsase/Diguanyl_cyclase"/>
</dbReference>
<dbReference type="Proteomes" id="UP000321750">
    <property type="component" value="Unassembled WGS sequence"/>
</dbReference>
<dbReference type="EMBL" id="BJZV01000084">
    <property type="protein sequence ID" value="GEP12818.1"/>
    <property type="molecule type" value="Genomic_DNA"/>
</dbReference>
<sequence length="515" mass="56448">MYALHAKKERLEGMRSGAWLSCVNLLCVIGVCAVSAFMLWQMRLDAGRQAAITSRSLVQLLGRDIARNLEMYDLSLRAVVDGMKLPAVANADPETRQMILFDRAATAKNFGYILVFDSKGNLIISSKSNQPQSLNYADREYFQYHLTHADPGLHISQPILSRLTDRWVLVLSRRISNPDGSFGGVAIGSIYLDYFRQLFEAVRADHAGTVTLYGSGGSIIMREPYDERAIGQTVAGTESYDRVQSTGEGSFNGPAMIGEGSRNFVFAQVGNLPLRLSIAVRPEEIYASWWRKALVLAAVVGTLCITTMVLTHLFRRELVQRKCAQQVTDALNIELQKLATTDALTGLANRRRFDEVLDQEWRSAVRSGHSLSLLVMDADYFKGFNDRYGHQKGDEALQVIARSIEAGIDRSSDVACRIGGEEFAVLLPKTDVAGAKVVGERIRTLVSAWKTPHTGNPHGILTVSGGAAEMSPSKIIAAAALVSAADSALYEAKAQGRNQIQVASRKVTNLHVVSR</sequence>
<dbReference type="RefSeq" id="WP_147049142.1">
    <property type="nucleotide sequence ID" value="NZ_BJZV01000084.1"/>
</dbReference>
<dbReference type="EC" id="2.7.7.65" evidence="1"/>
<organism evidence="5 6">
    <name type="scientific">Methylobacterium gnaphalii</name>
    <dbReference type="NCBI Taxonomy" id="1010610"/>
    <lineage>
        <taxon>Bacteria</taxon>
        <taxon>Pseudomonadati</taxon>
        <taxon>Pseudomonadota</taxon>
        <taxon>Alphaproteobacteria</taxon>
        <taxon>Hyphomicrobiales</taxon>
        <taxon>Methylobacteriaceae</taxon>
        <taxon>Methylobacterium</taxon>
    </lineage>
</organism>
<accession>A0A512JS81</accession>
<dbReference type="PANTHER" id="PTHR45138">
    <property type="entry name" value="REGULATORY COMPONENTS OF SENSORY TRANSDUCTION SYSTEM"/>
    <property type="match status" value="1"/>
</dbReference>
<dbReference type="GO" id="GO:1902201">
    <property type="term" value="P:negative regulation of bacterial-type flagellum-dependent cell motility"/>
    <property type="evidence" value="ECO:0007669"/>
    <property type="project" value="TreeGrafter"/>
</dbReference>
<dbReference type="PROSITE" id="PS50887">
    <property type="entry name" value="GGDEF"/>
    <property type="match status" value="1"/>
</dbReference>
<dbReference type="NCBIfam" id="TIGR00254">
    <property type="entry name" value="GGDEF"/>
    <property type="match status" value="1"/>
</dbReference>
<evidence type="ECO:0000259" key="4">
    <source>
        <dbReference type="PROSITE" id="PS50887"/>
    </source>
</evidence>
<dbReference type="SUPFAM" id="SSF55073">
    <property type="entry name" value="Nucleotide cyclase"/>
    <property type="match status" value="1"/>
</dbReference>
<dbReference type="PANTHER" id="PTHR45138:SF9">
    <property type="entry name" value="DIGUANYLATE CYCLASE DGCM-RELATED"/>
    <property type="match status" value="1"/>
</dbReference>
<dbReference type="InterPro" id="IPR050469">
    <property type="entry name" value="Diguanylate_Cyclase"/>
</dbReference>
<dbReference type="InterPro" id="IPR000160">
    <property type="entry name" value="GGDEF_dom"/>
</dbReference>
<evidence type="ECO:0000256" key="2">
    <source>
        <dbReference type="ARBA" id="ARBA00034247"/>
    </source>
</evidence>
<keyword evidence="3" id="KW-0812">Transmembrane</keyword>
<comment type="catalytic activity">
    <reaction evidence="2">
        <text>2 GTP = 3',3'-c-di-GMP + 2 diphosphate</text>
        <dbReference type="Rhea" id="RHEA:24898"/>
        <dbReference type="ChEBI" id="CHEBI:33019"/>
        <dbReference type="ChEBI" id="CHEBI:37565"/>
        <dbReference type="ChEBI" id="CHEBI:58805"/>
        <dbReference type="EC" id="2.7.7.65"/>
    </reaction>
</comment>
<evidence type="ECO:0000313" key="6">
    <source>
        <dbReference type="Proteomes" id="UP000321750"/>
    </source>
</evidence>
<dbReference type="Gene3D" id="3.30.70.270">
    <property type="match status" value="1"/>
</dbReference>
<feature type="domain" description="GGDEF" evidence="4">
    <location>
        <begin position="369"/>
        <end position="505"/>
    </location>
</feature>
<dbReference type="SMART" id="SM00267">
    <property type="entry name" value="GGDEF"/>
    <property type="match status" value="1"/>
</dbReference>
<proteinExistence type="predicted"/>
<dbReference type="CDD" id="cd12915">
    <property type="entry name" value="PDC2_DGC_like"/>
    <property type="match status" value="1"/>
</dbReference>
<keyword evidence="6" id="KW-1185">Reference proteome</keyword>
<dbReference type="InterPro" id="IPR029787">
    <property type="entry name" value="Nucleotide_cyclase"/>
</dbReference>
<dbReference type="FunFam" id="3.30.70.270:FF:000001">
    <property type="entry name" value="Diguanylate cyclase domain protein"/>
    <property type="match status" value="1"/>
</dbReference>
<dbReference type="Pfam" id="PF00990">
    <property type="entry name" value="GGDEF"/>
    <property type="match status" value="1"/>
</dbReference>
<dbReference type="CDD" id="cd01949">
    <property type="entry name" value="GGDEF"/>
    <property type="match status" value="1"/>
</dbReference>